<dbReference type="InterPro" id="IPR013149">
    <property type="entry name" value="ADH-like_C"/>
</dbReference>
<dbReference type="CDD" id="cd08291">
    <property type="entry name" value="ETR_like_1"/>
    <property type="match status" value="1"/>
</dbReference>
<dbReference type="InterPro" id="IPR020843">
    <property type="entry name" value="ER"/>
</dbReference>
<proteinExistence type="predicted"/>
<sequence>MKTAALPETMRALCLTDYHGGPGSLRLMERPVPKPSAGQLLVRVTAAPIHPADRTFMQGRYGVRKPLPVVPGFEGSGTVVAAGSLAGRLLVGRRVGVSTAAGVDGTWAEYVVVPLAHCLPLLPRTSDEQGACLFVNPFSAWALMEMARKGKHPALVQSAAASALGRMVLKRALKERIPLVNIVRRAGQEELLRGLGAEHVVNSSEPEFEERLRLLCHELGVTLGFDAVAGAMTGQILQALPEGGTVVVYGELSGEECRLSAGELVFRRKKVEGFWLSTWLSQGLGKAQLRALVDIPWMAGKDFETPVRAGFPLESAEEALRLAASDMTEGKVFFNPKL</sequence>
<name>Q093T7_STIAD</name>
<gene>
    <name evidence="4" type="ORF">STIAU_4603</name>
</gene>
<keyword evidence="1" id="KW-0521">NADP</keyword>
<dbReference type="InterPro" id="IPR011032">
    <property type="entry name" value="GroES-like_sf"/>
</dbReference>
<comment type="caution">
    <text evidence="4">The sequence shown here is derived from an EMBL/GenBank/DDBJ whole genome shotgun (WGS) entry which is preliminary data.</text>
</comment>
<protein>
    <submittedName>
        <fullName evidence="4">NADH oxidoreductase</fullName>
    </submittedName>
</protein>
<dbReference type="AlphaFoldDB" id="Q093T7"/>
<accession>Q093T7</accession>
<dbReference type="Pfam" id="PF08240">
    <property type="entry name" value="ADH_N"/>
    <property type="match status" value="1"/>
</dbReference>
<dbReference type="GO" id="GO:0016651">
    <property type="term" value="F:oxidoreductase activity, acting on NAD(P)H"/>
    <property type="evidence" value="ECO:0007669"/>
    <property type="project" value="TreeGrafter"/>
</dbReference>
<dbReference type="RefSeq" id="WP_002613472.1">
    <property type="nucleotide sequence ID" value="NC_014623.1"/>
</dbReference>
<evidence type="ECO:0000313" key="5">
    <source>
        <dbReference type="Proteomes" id="UP000032702"/>
    </source>
</evidence>
<evidence type="ECO:0000256" key="1">
    <source>
        <dbReference type="ARBA" id="ARBA00022857"/>
    </source>
</evidence>
<dbReference type="PATRIC" id="fig|378806.16.peg.6132"/>
<dbReference type="InterPro" id="IPR036291">
    <property type="entry name" value="NAD(P)-bd_dom_sf"/>
</dbReference>
<dbReference type="Proteomes" id="UP000032702">
    <property type="component" value="Unassembled WGS sequence"/>
</dbReference>
<dbReference type="InterPro" id="IPR013154">
    <property type="entry name" value="ADH-like_N"/>
</dbReference>
<evidence type="ECO:0000313" key="4">
    <source>
        <dbReference type="EMBL" id="EAU66967.1"/>
    </source>
</evidence>
<dbReference type="PANTHER" id="PTHR48106">
    <property type="entry name" value="QUINONE OXIDOREDUCTASE PIG3-RELATED"/>
    <property type="match status" value="1"/>
</dbReference>
<organism evidence="4 5">
    <name type="scientific">Stigmatella aurantiaca (strain DW4/3-1)</name>
    <dbReference type="NCBI Taxonomy" id="378806"/>
    <lineage>
        <taxon>Bacteria</taxon>
        <taxon>Pseudomonadati</taxon>
        <taxon>Myxococcota</taxon>
        <taxon>Myxococcia</taxon>
        <taxon>Myxococcales</taxon>
        <taxon>Cystobacterineae</taxon>
        <taxon>Archangiaceae</taxon>
        <taxon>Stigmatella</taxon>
    </lineage>
</organism>
<dbReference type="Pfam" id="PF00107">
    <property type="entry name" value="ADH_zinc_N"/>
    <property type="match status" value="1"/>
</dbReference>
<reference evidence="4 5" key="1">
    <citation type="submission" date="2006-04" db="EMBL/GenBank/DDBJ databases">
        <authorList>
            <person name="Nierman W.C."/>
        </authorList>
    </citation>
    <scope>NUCLEOTIDE SEQUENCE [LARGE SCALE GENOMIC DNA]</scope>
    <source>
        <strain evidence="4 5">DW4/3-1</strain>
    </source>
</reference>
<evidence type="ECO:0000259" key="3">
    <source>
        <dbReference type="SMART" id="SM00829"/>
    </source>
</evidence>
<feature type="domain" description="Enoyl reductase (ER)" evidence="3">
    <location>
        <begin position="20"/>
        <end position="334"/>
    </location>
</feature>
<keyword evidence="2" id="KW-0560">Oxidoreductase</keyword>
<dbReference type="GO" id="GO:0070402">
    <property type="term" value="F:NADPH binding"/>
    <property type="evidence" value="ECO:0007669"/>
    <property type="project" value="TreeGrafter"/>
</dbReference>
<evidence type="ECO:0000256" key="2">
    <source>
        <dbReference type="ARBA" id="ARBA00023002"/>
    </source>
</evidence>
<dbReference type="Gene3D" id="3.90.180.10">
    <property type="entry name" value="Medium-chain alcohol dehydrogenases, catalytic domain"/>
    <property type="match status" value="1"/>
</dbReference>
<dbReference type="PANTHER" id="PTHR48106:SF18">
    <property type="entry name" value="QUINONE OXIDOREDUCTASE PIG3"/>
    <property type="match status" value="1"/>
</dbReference>
<dbReference type="Gene3D" id="3.40.50.720">
    <property type="entry name" value="NAD(P)-binding Rossmann-like Domain"/>
    <property type="match status" value="1"/>
</dbReference>
<dbReference type="SMART" id="SM00829">
    <property type="entry name" value="PKS_ER"/>
    <property type="match status" value="1"/>
</dbReference>
<dbReference type="EMBL" id="AAMD01000043">
    <property type="protein sequence ID" value="EAU66967.1"/>
    <property type="molecule type" value="Genomic_DNA"/>
</dbReference>
<dbReference type="SUPFAM" id="SSF50129">
    <property type="entry name" value="GroES-like"/>
    <property type="match status" value="1"/>
</dbReference>
<dbReference type="SUPFAM" id="SSF51735">
    <property type="entry name" value="NAD(P)-binding Rossmann-fold domains"/>
    <property type="match status" value="1"/>
</dbReference>